<dbReference type="Proteomes" id="UP000051936">
    <property type="component" value="Unassembled WGS sequence"/>
</dbReference>
<sequence>MRDDPRFGDEPEKREPFPKTAEHFKVLAEQLEMVVRTGSMSAFLSDDAHQPTPKEEPDP</sequence>
<evidence type="ECO:0000256" key="1">
    <source>
        <dbReference type="SAM" id="MobiDB-lite"/>
    </source>
</evidence>
<feature type="region of interest" description="Disordered" evidence="1">
    <location>
        <begin position="1"/>
        <end position="21"/>
    </location>
</feature>
<comment type="caution">
    <text evidence="2">The sequence shown here is derived from an EMBL/GenBank/DDBJ whole genome shotgun (WGS) entry which is preliminary data.</text>
</comment>
<keyword evidence="3" id="KW-1185">Reference proteome</keyword>
<protein>
    <submittedName>
        <fullName evidence="2">Uncharacterized protein</fullName>
    </submittedName>
</protein>
<evidence type="ECO:0000313" key="2">
    <source>
        <dbReference type="EMBL" id="KRQ14600.1"/>
    </source>
</evidence>
<dbReference type="RefSeq" id="WP_057746290.1">
    <property type="nucleotide sequence ID" value="NZ_LJYG01000047.1"/>
</dbReference>
<proteinExistence type="predicted"/>
<gene>
    <name evidence="2" type="ORF">AOQ71_11930</name>
</gene>
<name>A0A0R3DXG0_9BRAD</name>
<dbReference type="AlphaFoldDB" id="A0A0R3DXG0"/>
<dbReference type="EMBL" id="LJYG01000047">
    <property type="protein sequence ID" value="KRQ14600.1"/>
    <property type="molecule type" value="Genomic_DNA"/>
</dbReference>
<evidence type="ECO:0000313" key="3">
    <source>
        <dbReference type="Proteomes" id="UP000051936"/>
    </source>
</evidence>
<reference evidence="2 3" key="1">
    <citation type="submission" date="2015-09" db="EMBL/GenBank/DDBJ databases">
        <title>Draft Genome Sequence of Bradyrhizobium manausense Strain BR 3351T, a Novel Symbiotic Nitrogen-Fixing Alphaproteobacterium Isolated from Brazilian Amazon Rain Forest.</title>
        <authorList>
            <person name="De Araujo J.L."/>
            <person name="Zilli J.E."/>
        </authorList>
    </citation>
    <scope>NUCLEOTIDE SEQUENCE [LARGE SCALE GENOMIC DNA]</scope>
    <source>
        <strain evidence="2 3">BR3351</strain>
    </source>
</reference>
<accession>A0A0R3DXG0</accession>
<organism evidence="2 3">
    <name type="scientific">Bradyrhizobium manausense</name>
    <dbReference type="NCBI Taxonomy" id="989370"/>
    <lineage>
        <taxon>Bacteria</taxon>
        <taxon>Pseudomonadati</taxon>
        <taxon>Pseudomonadota</taxon>
        <taxon>Alphaproteobacteria</taxon>
        <taxon>Hyphomicrobiales</taxon>
        <taxon>Nitrobacteraceae</taxon>
        <taxon>Bradyrhizobium</taxon>
    </lineage>
</organism>